<feature type="chain" id="PRO_5022167062" description="3-keto-disaccharide hydrolase domain-containing protein" evidence="1">
    <location>
        <begin position="20"/>
        <end position="231"/>
    </location>
</feature>
<dbReference type="Proteomes" id="UP000318528">
    <property type="component" value="Unassembled WGS sequence"/>
</dbReference>
<feature type="signal peptide" evidence="1">
    <location>
        <begin position="1"/>
        <end position="19"/>
    </location>
</feature>
<protein>
    <recommendedName>
        <fullName evidence="6">3-keto-disaccharide hydrolase domain-containing protein</fullName>
    </recommendedName>
</protein>
<keyword evidence="4" id="KW-1185">Reference proteome</keyword>
<accession>A0A553BW92</accession>
<dbReference type="OrthoDB" id="118532at2"/>
<dbReference type="RefSeq" id="WP_143387060.1">
    <property type="nucleotide sequence ID" value="NZ_VJZL01000003.1"/>
</dbReference>
<reference evidence="4 5" key="1">
    <citation type="submission" date="2019-07" db="EMBL/GenBank/DDBJ databases">
        <title>Novel species of Flavobacterium.</title>
        <authorList>
            <person name="Liu Q."/>
            <person name="Xin Y.-H."/>
        </authorList>
    </citation>
    <scope>NUCLEOTIDE SEQUENCE [LARGE SCALE GENOMIC DNA]</scope>
    <source>
        <strain evidence="2 4">GSP39</strain>
        <strain evidence="3 5">GSR22</strain>
    </source>
</reference>
<evidence type="ECO:0000313" key="5">
    <source>
        <dbReference type="Proteomes" id="UP000318669"/>
    </source>
</evidence>
<evidence type="ECO:0008006" key="6">
    <source>
        <dbReference type="Google" id="ProtNLM"/>
    </source>
</evidence>
<evidence type="ECO:0000313" key="2">
    <source>
        <dbReference type="EMBL" id="TRX06527.1"/>
    </source>
</evidence>
<dbReference type="EMBL" id="VJZN01000011">
    <property type="protein sequence ID" value="TRX06527.1"/>
    <property type="molecule type" value="Genomic_DNA"/>
</dbReference>
<gene>
    <name evidence="3" type="ORF">FNW11_03155</name>
    <name evidence="2" type="ORF">FNW12_07995</name>
</gene>
<evidence type="ECO:0000256" key="1">
    <source>
        <dbReference type="SAM" id="SignalP"/>
    </source>
</evidence>
<organism evidence="3 5">
    <name type="scientific">Flavobacterium gawalongense</name>
    <dbReference type="NCBI Taxonomy" id="2594432"/>
    <lineage>
        <taxon>Bacteria</taxon>
        <taxon>Pseudomonadati</taxon>
        <taxon>Bacteroidota</taxon>
        <taxon>Flavobacteriia</taxon>
        <taxon>Flavobacteriales</taxon>
        <taxon>Flavobacteriaceae</taxon>
        <taxon>Flavobacterium</taxon>
    </lineage>
</organism>
<dbReference type="Gene3D" id="2.60.120.560">
    <property type="entry name" value="Exo-inulinase, domain 1"/>
    <property type="match status" value="1"/>
</dbReference>
<evidence type="ECO:0000313" key="3">
    <source>
        <dbReference type="EMBL" id="TRX12547.1"/>
    </source>
</evidence>
<dbReference type="Proteomes" id="UP000318669">
    <property type="component" value="Unassembled WGS sequence"/>
</dbReference>
<proteinExistence type="predicted"/>
<comment type="caution">
    <text evidence="3">The sequence shown here is derived from an EMBL/GenBank/DDBJ whole genome shotgun (WGS) entry which is preliminary data.</text>
</comment>
<name>A0A553BW92_9FLAO</name>
<sequence length="231" mass="26477">MKKIILSSLLVLNMTSAFAQKFTWNQREFEAVNTKAEIVNMDGAQVLKVERDLIASPFDEKNIEASVDGPTYVKLTNVDMENGTIEVKMLSRIMENSPFPAARGFLGLAYRVDQENRNFEAIYLRPSNGRADDQLRRNHTVQYFSYPDYTFSRLRKEANGLYETYADIGLNEWIDVRIDFQDEKAVLYINNQKSPSFIVTKMLGTSKKGSIALWVEIGTIGYFKDLKVTKK</sequence>
<keyword evidence="1" id="KW-0732">Signal</keyword>
<dbReference type="EMBL" id="VJZL01000003">
    <property type="protein sequence ID" value="TRX12547.1"/>
    <property type="molecule type" value="Genomic_DNA"/>
</dbReference>
<dbReference type="AlphaFoldDB" id="A0A553BW92"/>
<evidence type="ECO:0000313" key="4">
    <source>
        <dbReference type="Proteomes" id="UP000318528"/>
    </source>
</evidence>